<accession>A0A2H9PA23</accession>
<dbReference type="Pfam" id="PF00535">
    <property type="entry name" value="Glycos_transf_2"/>
    <property type="match status" value="1"/>
</dbReference>
<protein>
    <recommendedName>
        <fullName evidence="5">Glycosyltransferase 2-like domain-containing protein</fullName>
    </recommendedName>
</protein>
<dbReference type="EMBL" id="PFMG01000038">
    <property type="protein sequence ID" value="PIY99804.1"/>
    <property type="molecule type" value="Genomic_DNA"/>
</dbReference>
<reference evidence="8 9" key="1">
    <citation type="submission" date="2017-09" db="EMBL/GenBank/DDBJ databases">
        <title>Depth-based differentiation of microbial function through sediment-hosted aquifers and enrichment of novel symbionts in the deep terrestrial subsurface.</title>
        <authorList>
            <person name="Probst A.J."/>
            <person name="Ladd B."/>
            <person name="Jarett J.K."/>
            <person name="Geller-Mcgrath D.E."/>
            <person name="Sieber C.M.K."/>
            <person name="Emerson J.B."/>
            <person name="Anantharaman K."/>
            <person name="Thomas B.C."/>
            <person name="Malmstrom R."/>
            <person name="Stieglmeier M."/>
            <person name="Klingl A."/>
            <person name="Woyke T."/>
            <person name="Ryan C.M."/>
            <person name="Banfield J.F."/>
        </authorList>
    </citation>
    <scope>NUCLEOTIDE SEQUENCE [LARGE SCALE GENOMIC DNA]</scope>
</reference>
<gene>
    <name evidence="7" type="ORF">COY63_01575</name>
    <name evidence="6" type="ORF">COZ66_00370</name>
</gene>
<evidence type="ECO:0000256" key="1">
    <source>
        <dbReference type="ARBA" id="ARBA00006739"/>
    </source>
</evidence>
<dbReference type="PANTHER" id="PTHR43179:SF12">
    <property type="entry name" value="GALACTOFURANOSYLTRANSFERASE GLFT2"/>
    <property type="match status" value="1"/>
</dbReference>
<keyword evidence="4" id="KW-0812">Transmembrane</keyword>
<comment type="caution">
    <text evidence="6">The sequence shown here is derived from an EMBL/GenBank/DDBJ whole genome shotgun (WGS) entry which is preliminary data.</text>
</comment>
<evidence type="ECO:0000256" key="3">
    <source>
        <dbReference type="ARBA" id="ARBA00022679"/>
    </source>
</evidence>
<dbReference type="Gene3D" id="3.90.550.10">
    <property type="entry name" value="Spore Coat Polysaccharide Biosynthesis Protein SpsA, Chain A"/>
    <property type="match status" value="1"/>
</dbReference>
<proteinExistence type="inferred from homology"/>
<sequence length="338" mass="39685">MEGKQPKVSIVMLSYNTEDYTIQALKSMKDTDYNNYEIILIDNGSEEKSRINLRMFLENFEIKNKITYKEISPNQGFSGGCNIGIYEVLQSNSDYVLLLNNDIKIIRGNWLKLFVESAEVDEKIGIVGCKLIYPDGGVQHAGAGVNMLGPYNNTHENVDETRKCDYVTGAALLIKKEVIEKIGFLDEEFLRGNYEDIDFCFRAKKTGYKIIYAADITIIHYESKTMNRREETQKILYNEKNRMMFKLLNFPIYWFVFSIPYEILHLGVLFFKKDKHSRLKVKIRDRDKILSNLLLYFPKVLWPNIKNIWEIVNKRMDRTKFINSEKVRLYLNQKPKIN</sequence>
<reference evidence="6" key="2">
    <citation type="submission" date="2017-09" db="EMBL/GenBank/DDBJ databases">
        <title>Depth-based differentiation of microbial function through sediment-hosted aquifers and enrichment of novel symbionts in the deep terrestrial subsurface.</title>
        <authorList>
            <person name="Probst A.J."/>
            <person name="Ladd B."/>
            <person name="Jarett J.K."/>
            <person name="Geller-Mcgrath D.E."/>
            <person name="Sieber C.M."/>
            <person name="Emerson J.B."/>
            <person name="Anantharaman K."/>
            <person name="Thomas B.C."/>
            <person name="Malmstrom R."/>
            <person name="Stieglmeier M."/>
            <person name="Klingl A."/>
            <person name="Woyke T."/>
            <person name="Ryan C.M."/>
            <person name="Banfield J.F."/>
        </authorList>
    </citation>
    <scope>NUCLEOTIDE SEQUENCE [LARGE SCALE GENOMIC DNA]</scope>
    <source>
        <strain evidence="7">CG_4_10_14_0_8_um_filter_31_133</strain>
        <strain evidence="6">CG_4_8_14_3_um_filter</strain>
    </source>
</reference>
<comment type="similarity">
    <text evidence="1">Belongs to the glycosyltransferase 2 family.</text>
</comment>
<evidence type="ECO:0000259" key="5">
    <source>
        <dbReference type="Pfam" id="PF00535"/>
    </source>
</evidence>
<accession>A0A2H9N345</accession>
<evidence type="ECO:0000256" key="4">
    <source>
        <dbReference type="SAM" id="Phobius"/>
    </source>
</evidence>
<evidence type="ECO:0000313" key="9">
    <source>
        <dbReference type="Proteomes" id="UP000231449"/>
    </source>
</evidence>
<feature type="domain" description="Glycosyltransferase 2-like" evidence="5">
    <location>
        <begin position="9"/>
        <end position="182"/>
    </location>
</feature>
<dbReference type="AlphaFoldDB" id="A0A2H9N345"/>
<feature type="transmembrane region" description="Helical" evidence="4">
    <location>
        <begin position="252"/>
        <end position="271"/>
    </location>
</feature>
<dbReference type="Proteomes" id="UP000228874">
    <property type="component" value="Unassembled WGS sequence"/>
</dbReference>
<keyword evidence="4" id="KW-1133">Transmembrane helix</keyword>
<evidence type="ECO:0000313" key="7">
    <source>
        <dbReference type="EMBL" id="PIY99804.1"/>
    </source>
</evidence>
<evidence type="ECO:0000313" key="6">
    <source>
        <dbReference type="EMBL" id="PIX28263.1"/>
    </source>
</evidence>
<keyword evidence="4" id="KW-0472">Membrane</keyword>
<dbReference type="InterPro" id="IPR029044">
    <property type="entry name" value="Nucleotide-diphossugar_trans"/>
</dbReference>
<evidence type="ECO:0000256" key="2">
    <source>
        <dbReference type="ARBA" id="ARBA00022676"/>
    </source>
</evidence>
<keyword evidence="2" id="KW-0328">Glycosyltransferase</keyword>
<dbReference type="Proteomes" id="UP000231449">
    <property type="component" value="Unassembled WGS sequence"/>
</dbReference>
<dbReference type="InterPro" id="IPR001173">
    <property type="entry name" value="Glyco_trans_2-like"/>
</dbReference>
<keyword evidence="3" id="KW-0808">Transferase</keyword>
<name>A0A2H9N345_HUBC1</name>
<organism evidence="6 9">
    <name type="scientific">Huberarchaeum crystalense</name>
    <dbReference type="NCBI Taxonomy" id="2014257"/>
    <lineage>
        <taxon>Archaea</taxon>
        <taxon>Candidatus Huberarchaeota</taxon>
        <taxon>Candidatus Huberarchaeia</taxon>
        <taxon>Candidatus Huberarchaeales</taxon>
        <taxon>Candidatus Huberarchaeaceae</taxon>
        <taxon>Candidatus Huberarchaeum</taxon>
    </lineage>
</organism>
<dbReference type="PANTHER" id="PTHR43179">
    <property type="entry name" value="RHAMNOSYLTRANSFERASE WBBL"/>
    <property type="match status" value="1"/>
</dbReference>
<dbReference type="SUPFAM" id="SSF53448">
    <property type="entry name" value="Nucleotide-diphospho-sugar transferases"/>
    <property type="match status" value="1"/>
</dbReference>
<dbReference type="CDD" id="cd04186">
    <property type="entry name" value="GT_2_like_c"/>
    <property type="match status" value="1"/>
</dbReference>
<dbReference type="EMBL" id="PFIH01000014">
    <property type="protein sequence ID" value="PIX28263.1"/>
    <property type="molecule type" value="Genomic_DNA"/>
</dbReference>
<evidence type="ECO:0000313" key="8">
    <source>
        <dbReference type="Proteomes" id="UP000228874"/>
    </source>
</evidence>
<dbReference type="GO" id="GO:0016757">
    <property type="term" value="F:glycosyltransferase activity"/>
    <property type="evidence" value="ECO:0007669"/>
    <property type="project" value="UniProtKB-KW"/>
</dbReference>